<proteinExistence type="predicted"/>
<sequence length="128" mass="14536">MAAISGKRRMGDGYEPHVDDVEGRLIYSLPVDSGHVSLSFEYEIEAGDLAVLLDDAYRRAILHWVLHTKLQRTITGMAGEISQADFRALLLEILHSPIDNVEQLIQAVNREHNIHLQYYIDLDLAQVR</sequence>
<dbReference type="AlphaFoldDB" id="A0A4Q1TXL8"/>
<evidence type="ECO:0000313" key="2">
    <source>
        <dbReference type="Proteomes" id="UP000290767"/>
    </source>
</evidence>
<accession>A0A4Q1TXL8</accession>
<comment type="caution">
    <text evidence="1">The sequence shown here is derived from an EMBL/GenBank/DDBJ whole genome shotgun (WGS) entry which is preliminary data.</text>
</comment>
<name>A0A4Q1TXL8_RHILE</name>
<reference evidence="1 2" key="1">
    <citation type="submission" date="2017-03" db="EMBL/GenBank/DDBJ databases">
        <authorList>
            <person name="Safronova V.I."/>
            <person name="Sazanova A.L."/>
            <person name="Chirak E.R."/>
        </authorList>
    </citation>
    <scope>NUCLEOTIDE SEQUENCE [LARGE SCALE GENOMIC DNA]</scope>
    <source>
        <strain evidence="1 2">Tri-43</strain>
    </source>
</reference>
<dbReference type="RefSeq" id="WP_129419809.1">
    <property type="nucleotide sequence ID" value="NZ_MZMU01000012.1"/>
</dbReference>
<dbReference type="EMBL" id="MZMU01000012">
    <property type="protein sequence ID" value="RXT23782.1"/>
    <property type="molecule type" value="Genomic_DNA"/>
</dbReference>
<organism evidence="1 2">
    <name type="scientific">Rhizobium leguminosarum</name>
    <dbReference type="NCBI Taxonomy" id="384"/>
    <lineage>
        <taxon>Bacteria</taxon>
        <taxon>Pseudomonadati</taxon>
        <taxon>Pseudomonadota</taxon>
        <taxon>Alphaproteobacteria</taxon>
        <taxon>Hyphomicrobiales</taxon>
        <taxon>Rhizobiaceae</taxon>
        <taxon>Rhizobium/Agrobacterium group</taxon>
        <taxon>Rhizobium</taxon>
    </lineage>
</organism>
<dbReference type="Proteomes" id="UP000290767">
    <property type="component" value="Unassembled WGS sequence"/>
</dbReference>
<gene>
    <name evidence="1" type="ORF">B5P46_17715</name>
</gene>
<protein>
    <submittedName>
        <fullName evidence="1">Uncharacterized protein</fullName>
    </submittedName>
</protein>
<evidence type="ECO:0000313" key="1">
    <source>
        <dbReference type="EMBL" id="RXT23782.1"/>
    </source>
</evidence>